<keyword evidence="8" id="KW-0460">Magnesium</keyword>
<comment type="function">
    <text evidence="27">Fatty acyl-coenzyme A (CoA) diphosphatase that hydrolyzes fatty acyl-CoA to yield acyl-4'-phosphopantetheine and adenosine 3',5'-bisphosphate. Cleaves CoA, CoA esters and oxidized CoA with similar efficiencies. Preferentially hydrolyzes medium-chain acyl-CoAs and bile acid-CoAs. Has no activity toward NDP-sugars, CDP-alcohols, (deoxy)nucleoside 5'-triphosphates, nucleoside 5'-di or monophosphates, diadenosine polyphosphates, NAD, NADH, NADP, NADPH or thymidine-5'-monophospho-p-nitrophenyl ester. May be required to eliminate oxidized CoA from peroxisomes, or regulate CoA and acyl-CoA levels in this organelle in response to metabolic demand. Does not play a role in U8 snoRNA decapping activity. Binds U8 snoRNA. Exhibits decapping activity towards dpCoA-capped RNAs in vitro.</text>
</comment>
<evidence type="ECO:0000256" key="6">
    <source>
        <dbReference type="ARBA" id="ARBA00022723"/>
    </source>
</evidence>
<comment type="subunit">
    <text evidence="5">Monomer.</text>
</comment>
<evidence type="ECO:0000256" key="8">
    <source>
        <dbReference type="ARBA" id="ARBA00022842"/>
    </source>
</evidence>
<comment type="subcellular location">
    <subcellularLocation>
        <location evidence="3">Peroxisome</location>
    </subcellularLocation>
</comment>
<keyword evidence="7" id="KW-0378">Hydrolase</keyword>
<dbReference type="Pfam" id="PF00293">
    <property type="entry name" value="NUDIX"/>
    <property type="match status" value="1"/>
</dbReference>
<evidence type="ECO:0000256" key="19">
    <source>
        <dbReference type="ARBA" id="ARBA00047757"/>
    </source>
</evidence>
<reference evidence="32" key="2">
    <citation type="journal article" date="2015" name="Fish Shellfish Immunol.">
        <title>Early steps in the European eel (Anguilla anguilla)-Vibrio vulnificus interaction in the gills: Role of the RtxA13 toxin.</title>
        <authorList>
            <person name="Callol A."/>
            <person name="Pajuelo D."/>
            <person name="Ebbesson L."/>
            <person name="Teles M."/>
            <person name="MacKenzie S."/>
            <person name="Amaro C."/>
        </authorList>
    </citation>
    <scope>NUCLEOTIDE SEQUENCE</scope>
</reference>
<comment type="catalytic activity">
    <reaction evidence="25">
        <text>3alpha,7alpha,12alpha-trihydroxy-5beta-cholestan-26-oyl-CoA + H2O = 3alpha,7alpha,12alpha-trihydroxy-5beta-cholestan-26-oyl-4'-phosphopantetheine + adenosine 3',5'-bisphosphate + 2 H(+)</text>
        <dbReference type="Rhea" id="RHEA:50040"/>
        <dbReference type="ChEBI" id="CHEBI:15377"/>
        <dbReference type="ChEBI" id="CHEBI:15378"/>
        <dbReference type="ChEBI" id="CHEBI:58343"/>
        <dbReference type="ChEBI" id="CHEBI:63001"/>
        <dbReference type="ChEBI" id="CHEBI:132021"/>
    </reaction>
    <physiologicalReaction direction="left-to-right" evidence="25">
        <dbReference type="Rhea" id="RHEA:50041"/>
    </physiologicalReaction>
</comment>
<dbReference type="CDD" id="cd03426">
    <property type="entry name" value="NUDIX_CoAse_Nudt7"/>
    <property type="match status" value="1"/>
</dbReference>
<keyword evidence="30" id="KW-1133">Transmembrane helix</keyword>
<keyword evidence="11" id="KW-0464">Manganese</keyword>
<protein>
    <recommendedName>
        <fullName evidence="28">Peroxisomal coenzyme A diphosphatase NUDT7</fullName>
        <ecNumber evidence="13">3.6.1.77</ecNumber>
    </recommendedName>
    <alternativeName>
        <fullName evidence="29">Nucleoside diphosphate-linked moiety X motif 7</fullName>
    </alternativeName>
</protein>
<keyword evidence="9" id="KW-0694">RNA-binding</keyword>
<dbReference type="GO" id="GO:0003723">
    <property type="term" value="F:RNA binding"/>
    <property type="evidence" value="ECO:0007669"/>
    <property type="project" value="UniProtKB-KW"/>
</dbReference>
<evidence type="ECO:0000256" key="17">
    <source>
        <dbReference type="ARBA" id="ARBA00047466"/>
    </source>
</evidence>
<evidence type="ECO:0000256" key="21">
    <source>
        <dbReference type="ARBA" id="ARBA00048667"/>
    </source>
</evidence>
<comment type="catalytic activity">
    <reaction evidence="18">
        <text>propanoyl-CoA + H2O = propanoyl-4'-phosphopantetheine + adenosine 3',5'-bisphosphate + 2 H(+)</text>
        <dbReference type="Rhea" id="RHEA:67464"/>
        <dbReference type="ChEBI" id="CHEBI:15377"/>
        <dbReference type="ChEBI" id="CHEBI:15378"/>
        <dbReference type="ChEBI" id="CHEBI:57392"/>
        <dbReference type="ChEBI" id="CHEBI:58343"/>
        <dbReference type="ChEBI" id="CHEBI:172362"/>
    </reaction>
    <physiologicalReaction direction="left-to-right" evidence="18">
        <dbReference type="Rhea" id="RHEA:67465"/>
    </physiologicalReaction>
</comment>
<evidence type="ECO:0000256" key="15">
    <source>
        <dbReference type="ARBA" id="ARBA00047369"/>
    </source>
</evidence>
<evidence type="ECO:0000256" key="10">
    <source>
        <dbReference type="ARBA" id="ARBA00023140"/>
    </source>
</evidence>
<comment type="catalytic activity">
    <reaction evidence="24">
        <text>decanoyl-CoA + H2O = decanoyl-4'-phosphopantetheine + adenosine 3',5'-bisphosphate + 2 H(+)</text>
        <dbReference type="Rhea" id="RHEA:50020"/>
        <dbReference type="ChEBI" id="CHEBI:15377"/>
        <dbReference type="ChEBI" id="CHEBI:15378"/>
        <dbReference type="ChEBI" id="CHEBI:58343"/>
        <dbReference type="ChEBI" id="CHEBI:61430"/>
        <dbReference type="ChEBI" id="CHEBI:132014"/>
    </reaction>
    <physiologicalReaction direction="left-to-right" evidence="24">
        <dbReference type="Rhea" id="RHEA:50021"/>
    </physiologicalReaction>
</comment>
<evidence type="ECO:0000256" key="13">
    <source>
        <dbReference type="ARBA" id="ARBA00044967"/>
    </source>
</evidence>
<comment type="catalytic activity">
    <reaction evidence="21">
        <text>a 5'-end CoA-ribonucleoside in mRNA + H2O = a 5'-end phospho-adenosine-phospho-ribonucleoside in mRNA + (R)-4'-phosphopantetheine + 2 H(+)</text>
        <dbReference type="Rhea" id="RHEA:67592"/>
        <dbReference type="Rhea" id="RHEA-COMP:15719"/>
        <dbReference type="Rhea" id="RHEA-COMP:17276"/>
        <dbReference type="ChEBI" id="CHEBI:15377"/>
        <dbReference type="ChEBI" id="CHEBI:15378"/>
        <dbReference type="ChEBI" id="CHEBI:61723"/>
        <dbReference type="ChEBI" id="CHEBI:144051"/>
        <dbReference type="ChEBI" id="CHEBI:172371"/>
    </reaction>
    <physiologicalReaction direction="left-to-right" evidence="21">
        <dbReference type="Rhea" id="RHEA:67593"/>
    </physiologicalReaction>
</comment>
<comment type="catalytic activity">
    <reaction evidence="20">
        <text>succinyl-CoA + H2O = succinyl-4'-phosphopantetheine + adenosine 3',5'-bisphosphate + 2 H(+)</text>
        <dbReference type="Rhea" id="RHEA:67472"/>
        <dbReference type="ChEBI" id="CHEBI:15377"/>
        <dbReference type="ChEBI" id="CHEBI:15378"/>
        <dbReference type="ChEBI" id="CHEBI:57292"/>
        <dbReference type="ChEBI" id="CHEBI:58343"/>
        <dbReference type="ChEBI" id="CHEBI:172364"/>
    </reaction>
    <physiologicalReaction direction="left-to-right" evidence="20">
        <dbReference type="Rhea" id="RHEA:67473"/>
    </physiologicalReaction>
</comment>
<keyword evidence="30" id="KW-0472">Membrane</keyword>
<comment type="catalytic activity">
    <reaction evidence="17">
        <text>hexanoyl-CoA + H2O = hexanoyl-4'-phosphopantetheine + adenosine 3',5'-bisphosphate + 2 H(+)</text>
        <dbReference type="Rhea" id="RHEA:49980"/>
        <dbReference type="ChEBI" id="CHEBI:15377"/>
        <dbReference type="ChEBI" id="CHEBI:15378"/>
        <dbReference type="ChEBI" id="CHEBI:58343"/>
        <dbReference type="ChEBI" id="CHEBI:62620"/>
        <dbReference type="ChEBI" id="CHEBI:132012"/>
    </reaction>
    <physiologicalReaction direction="left-to-right" evidence="17">
        <dbReference type="Rhea" id="RHEA:49981"/>
    </physiologicalReaction>
</comment>
<comment type="catalytic activity">
    <reaction evidence="15">
        <text>malonyl-CoA + H2O = malonyl-4'-phosphopantetheine + adenosine 3',5'-bisphosphate + 2 H(+)</text>
        <dbReference type="Rhea" id="RHEA:67468"/>
        <dbReference type="ChEBI" id="CHEBI:15377"/>
        <dbReference type="ChEBI" id="CHEBI:15378"/>
        <dbReference type="ChEBI" id="CHEBI:57384"/>
        <dbReference type="ChEBI" id="CHEBI:58343"/>
        <dbReference type="ChEBI" id="CHEBI:172363"/>
    </reaction>
    <physiologicalReaction direction="left-to-right" evidence="15">
        <dbReference type="Rhea" id="RHEA:67469"/>
    </physiologicalReaction>
</comment>
<comment type="catalytic activity">
    <reaction evidence="26">
        <text>acetyl-CoA + H2O = S-acetyl-4'-phosphopantetheine + adenosine 3',5'-bisphosphate + 2 H(+)</text>
        <dbReference type="Rhea" id="RHEA:64992"/>
        <dbReference type="ChEBI" id="CHEBI:15377"/>
        <dbReference type="ChEBI" id="CHEBI:15378"/>
        <dbReference type="ChEBI" id="CHEBI:57288"/>
        <dbReference type="ChEBI" id="CHEBI:58343"/>
        <dbReference type="ChEBI" id="CHEBI:156266"/>
    </reaction>
    <physiologicalReaction direction="left-to-right" evidence="26">
        <dbReference type="Rhea" id="RHEA:64993"/>
    </physiologicalReaction>
</comment>
<proteinExistence type="inferred from homology"/>
<evidence type="ECO:0000256" key="5">
    <source>
        <dbReference type="ARBA" id="ARBA00011245"/>
    </source>
</evidence>
<feature type="transmembrane region" description="Helical" evidence="30">
    <location>
        <begin position="174"/>
        <end position="192"/>
    </location>
</feature>
<dbReference type="EC" id="3.6.1.77" evidence="13"/>
<dbReference type="GO" id="GO:0015938">
    <property type="term" value="P:coenzyme A catabolic process"/>
    <property type="evidence" value="ECO:0007669"/>
    <property type="project" value="TreeGrafter"/>
</dbReference>
<evidence type="ECO:0000256" key="27">
    <source>
        <dbReference type="ARBA" id="ARBA00059426"/>
    </source>
</evidence>
<dbReference type="InterPro" id="IPR015797">
    <property type="entry name" value="NUDIX_hydrolase-like_dom_sf"/>
</dbReference>
<comment type="catalytic activity">
    <reaction evidence="16">
        <text>tetradecanoyl-CoA + H2O = tetradecanoyl-4'-phosphopantetheine + adenosine 3',5'-bisphosphate + 2 H(+)</text>
        <dbReference type="Rhea" id="RHEA:50028"/>
        <dbReference type="ChEBI" id="CHEBI:15377"/>
        <dbReference type="ChEBI" id="CHEBI:15378"/>
        <dbReference type="ChEBI" id="CHEBI:57385"/>
        <dbReference type="ChEBI" id="CHEBI:58343"/>
        <dbReference type="ChEBI" id="CHEBI:132017"/>
    </reaction>
    <physiologicalReaction direction="left-to-right" evidence="16">
        <dbReference type="Rhea" id="RHEA:50029"/>
    </physiologicalReaction>
</comment>
<comment type="cofactor">
    <cofactor evidence="2">
        <name>Mg(2+)</name>
        <dbReference type="ChEBI" id="CHEBI:18420"/>
    </cofactor>
</comment>
<evidence type="ECO:0000256" key="18">
    <source>
        <dbReference type="ARBA" id="ARBA00047666"/>
    </source>
</evidence>
<evidence type="ECO:0000256" key="16">
    <source>
        <dbReference type="ARBA" id="ARBA00047403"/>
    </source>
</evidence>
<evidence type="ECO:0000256" key="2">
    <source>
        <dbReference type="ARBA" id="ARBA00001946"/>
    </source>
</evidence>
<keyword evidence="10" id="KW-0576">Peroxisome</keyword>
<comment type="catalytic activity">
    <reaction evidence="19">
        <text>dodecanoyl-CoA + H2O = S-dodecanoyl-4'-phosphopantetheine + adenosine 3',5'-bisphosphate + 2 H(+)</text>
        <dbReference type="Rhea" id="RHEA:50024"/>
        <dbReference type="ChEBI" id="CHEBI:15377"/>
        <dbReference type="ChEBI" id="CHEBI:15378"/>
        <dbReference type="ChEBI" id="CHEBI:57375"/>
        <dbReference type="ChEBI" id="CHEBI:58343"/>
        <dbReference type="ChEBI" id="CHEBI:132015"/>
    </reaction>
    <physiologicalReaction direction="left-to-right" evidence="19">
        <dbReference type="Rhea" id="RHEA:50025"/>
    </physiologicalReaction>
</comment>
<reference evidence="32" key="1">
    <citation type="submission" date="2014-11" db="EMBL/GenBank/DDBJ databases">
        <authorList>
            <person name="Amaro Gonzalez C."/>
        </authorList>
    </citation>
    <scope>NUCLEOTIDE SEQUENCE</scope>
</reference>
<evidence type="ECO:0000259" key="31">
    <source>
        <dbReference type="PROSITE" id="PS51462"/>
    </source>
</evidence>
<dbReference type="SUPFAM" id="SSF55811">
    <property type="entry name" value="Nudix"/>
    <property type="match status" value="1"/>
</dbReference>
<dbReference type="InterPro" id="IPR000086">
    <property type="entry name" value="NUDIX_hydrolase_dom"/>
</dbReference>
<dbReference type="AlphaFoldDB" id="A0A0E9XI62"/>
<evidence type="ECO:0000256" key="3">
    <source>
        <dbReference type="ARBA" id="ARBA00004275"/>
    </source>
</evidence>
<accession>A0A0E9XI62</accession>
<dbReference type="EMBL" id="GBXM01006165">
    <property type="protein sequence ID" value="JAI02413.1"/>
    <property type="molecule type" value="Transcribed_RNA"/>
</dbReference>
<feature type="domain" description="Nudix hydrolase" evidence="31">
    <location>
        <begin position="27"/>
        <end position="159"/>
    </location>
</feature>
<evidence type="ECO:0000256" key="9">
    <source>
        <dbReference type="ARBA" id="ARBA00022884"/>
    </source>
</evidence>
<evidence type="ECO:0000256" key="29">
    <source>
        <dbReference type="ARBA" id="ARBA00079598"/>
    </source>
</evidence>
<evidence type="ECO:0000256" key="14">
    <source>
        <dbReference type="ARBA" id="ARBA00047289"/>
    </source>
</evidence>
<dbReference type="GO" id="GO:0010945">
    <property type="term" value="F:coenzyme A diphosphatase activity"/>
    <property type="evidence" value="ECO:0007669"/>
    <property type="project" value="UniProtKB-EC"/>
</dbReference>
<evidence type="ECO:0000256" key="25">
    <source>
        <dbReference type="ARBA" id="ARBA00051749"/>
    </source>
</evidence>
<evidence type="ECO:0000256" key="12">
    <source>
        <dbReference type="ARBA" id="ARBA00044908"/>
    </source>
</evidence>
<dbReference type="GO" id="GO:0005782">
    <property type="term" value="C:peroxisomal matrix"/>
    <property type="evidence" value="ECO:0007669"/>
    <property type="project" value="UniProtKB-ARBA"/>
</dbReference>
<comment type="catalytic activity">
    <reaction evidence="23">
        <text>butanoyl-CoA + H2O = S-butanoyl-4'-phosphopantetheine + adenosine 3',5'-bisphosphate + 2 H(+)</text>
        <dbReference type="Rhea" id="RHEA:49976"/>
        <dbReference type="ChEBI" id="CHEBI:15377"/>
        <dbReference type="ChEBI" id="CHEBI:15378"/>
        <dbReference type="ChEBI" id="CHEBI:57371"/>
        <dbReference type="ChEBI" id="CHEBI:58343"/>
        <dbReference type="ChEBI" id="CHEBI:132011"/>
    </reaction>
    <physiologicalReaction direction="left-to-right" evidence="23">
        <dbReference type="Rhea" id="RHEA:49977"/>
    </physiologicalReaction>
</comment>
<comment type="cofactor">
    <cofactor evidence="1">
        <name>Mn(2+)</name>
        <dbReference type="ChEBI" id="CHEBI:29035"/>
    </cofactor>
</comment>
<comment type="catalytic activity">
    <reaction evidence="22">
        <text>choloyl-CoA + H2O = S-choloyl-4'-phosphopantetheine + adenosine 3',5'-bisphosphate + 2 H(+)</text>
        <dbReference type="Rhea" id="RHEA:50036"/>
        <dbReference type="ChEBI" id="CHEBI:15377"/>
        <dbReference type="ChEBI" id="CHEBI:15378"/>
        <dbReference type="ChEBI" id="CHEBI:57373"/>
        <dbReference type="ChEBI" id="CHEBI:58343"/>
        <dbReference type="ChEBI" id="CHEBI:132020"/>
    </reaction>
    <physiologicalReaction direction="left-to-right" evidence="22">
        <dbReference type="Rhea" id="RHEA:50037"/>
    </physiologicalReaction>
</comment>
<evidence type="ECO:0000313" key="32">
    <source>
        <dbReference type="EMBL" id="JAI02413.1"/>
    </source>
</evidence>
<dbReference type="PROSITE" id="PS51462">
    <property type="entry name" value="NUDIX"/>
    <property type="match status" value="1"/>
</dbReference>
<comment type="similarity">
    <text evidence="4">Belongs to the Nudix hydrolase family. PCD1 subfamily.</text>
</comment>
<dbReference type="InterPro" id="IPR045121">
    <property type="entry name" value="CoAse"/>
</dbReference>
<evidence type="ECO:0000256" key="11">
    <source>
        <dbReference type="ARBA" id="ARBA00023211"/>
    </source>
</evidence>
<comment type="catalytic activity">
    <reaction evidence="12">
        <text>CoA + H2O = (R)-4'-phosphopantetheine + adenosine 3',5'-bisphosphate + 2 H(+)</text>
        <dbReference type="Rhea" id="RHEA:64988"/>
        <dbReference type="ChEBI" id="CHEBI:15377"/>
        <dbReference type="ChEBI" id="CHEBI:15378"/>
        <dbReference type="ChEBI" id="CHEBI:57287"/>
        <dbReference type="ChEBI" id="CHEBI:58343"/>
        <dbReference type="ChEBI" id="CHEBI:61723"/>
        <dbReference type="EC" id="3.6.1.77"/>
    </reaction>
    <physiologicalReaction direction="left-to-right" evidence="12">
        <dbReference type="Rhea" id="RHEA:64989"/>
    </physiologicalReaction>
</comment>
<evidence type="ECO:0000256" key="22">
    <source>
        <dbReference type="ARBA" id="ARBA00048961"/>
    </source>
</evidence>
<dbReference type="GO" id="GO:0046872">
    <property type="term" value="F:metal ion binding"/>
    <property type="evidence" value="ECO:0007669"/>
    <property type="project" value="UniProtKB-KW"/>
</dbReference>
<evidence type="ECO:0000256" key="24">
    <source>
        <dbReference type="ARBA" id="ARBA00050371"/>
    </source>
</evidence>
<evidence type="ECO:0000256" key="28">
    <source>
        <dbReference type="ARBA" id="ARBA00072984"/>
    </source>
</evidence>
<evidence type="ECO:0000256" key="7">
    <source>
        <dbReference type="ARBA" id="ARBA00022801"/>
    </source>
</evidence>
<evidence type="ECO:0000256" key="30">
    <source>
        <dbReference type="SAM" id="Phobius"/>
    </source>
</evidence>
<keyword evidence="30" id="KW-0812">Transmembrane</keyword>
<evidence type="ECO:0000256" key="26">
    <source>
        <dbReference type="ARBA" id="ARBA00051856"/>
    </source>
</evidence>
<evidence type="ECO:0000256" key="1">
    <source>
        <dbReference type="ARBA" id="ARBA00001936"/>
    </source>
</evidence>
<evidence type="ECO:0000256" key="23">
    <source>
        <dbReference type="ARBA" id="ARBA00049284"/>
    </source>
</evidence>
<dbReference type="FunFam" id="3.90.79.10:FF:000049">
    <property type="entry name" value="Peroxisomal coenzyme A diphosphatase NUDT7"/>
    <property type="match status" value="1"/>
</dbReference>
<dbReference type="PANTHER" id="PTHR12992">
    <property type="entry name" value="NUDIX HYDROLASE"/>
    <property type="match status" value="1"/>
</dbReference>
<organism evidence="32">
    <name type="scientific">Anguilla anguilla</name>
    <name type="common">European freshwater eel</name>
    <name type="synonym">Muraena anguilla</name>
    <dbReference type="NCBI Taxonomy" id="7936"/>
    <lineage>
        <taxon>Eukaryota</taxon>
        <taxon>Metazoa</taxon>
        <taxon>Chordata</taxon>
        <taxon>Craniata</taxon>
        <taxon>Vertebrata</taxon>
        <taxon>Euteleostomi</taxon>
        <taxon>Actinopterygii</taxon>
        <taxon>Neopterygii</taxon>
        <taxon>Teleostei</taxon>
        <taxon>Anguilliformes</taxon>
        <taxon>Anguillidae</taxon>
        <taxon>Anguilla</taxon>
    </lineage>
</organism>
<dbReference type="Gene3D" id="3.90.79.10">
    <property type="entry name" value="Nucleoside Triphosphate Pyrophosphohydrolase"/>
    <property type="match status" value="1"/>
</dbReference>
<name>A0A0E9XI62_ANGAN</name>
<comment type="catalytic activity">
    <reaction evidence="14">
        <text>octanoyl-CoA + H2O = S-octanoyl-4'-phosphopantetheine + adenosine 3',5'-bisphosphate + 2 H(+)</text>
        <dbReference type="Rhea" id="RHEA:50016"/>
        <dbReference type="ChEBI" id="CHEBI:15377"/>
        <dbReference type="ChEBI" id="CHEBI:15378"/>
        <dbReference type="ChEBI" id="CHEBI:57386"/>
        <dbReference type="ChEBI" id="CHEBI:58343"/>
        <dbReference type="ChEBI" id="CHEBI:132013"/>
    </reaction>
    <physiologicalReaction direction="left-to-right" evidence="14">
        <dbReference type="Rhea" id="RHEA:50017"/>
    </physiologicalReaction>
</comment>
<sequence length="222" mass="24798">MDGIKATIKNNLKLFEMGNTFSDLPELPKASVLIPLLMKSGEMHVLMTVRSLELRSSAGMICFPGGKYDPIDRNEIDTALRESEEEIGLAPDQVEVVCRLPPIINKSGILVTPVVAFIDDSFKAQPNPAEVSDVFTVPLDYFINRSGHSSYTVTGYVMEIHSFLYQDSDSGKVYTIWGLTAILAILTAVLAFRRKPVFEIAFDAEDPLPYFQRNFHFLVSKM</sequence>
<dbReference type="PANTHER" id="PTHR12992:SF24">
    <property type="entry name" value="PEROXISOMAL COENZYME A DIPHOSPHATASE NUDT7"/>
    <property type="match status" value="1"/>
</dbReference>
<evidence type="ECO:0000256" key="4">
    <source>
        <dbReference type="ARBA" id="ARBA00006506"/>
    </source>
</evidence>
<keyword evidence="6" id="KW-0479">Metal-binding</keyword>
<evidence type="ECO:0000256" key="20">
    <source>
        <dbReference type="ARBA" id="ARBA00048624"/>
    </source>
</evidence>